<dbReference type="InterPro" id="IPR038745">
    <property type="entry name" value="AT4G37440-like"/>
</dbReference>
<evidence type="ECO:0000313" key="4">
    <source>
        <dbReference type="Proteomes" id="UP000326396"/>
    </source>
</evidence>
<protein>
    <recommendedName>
        <fullName evidence="2">VWFA domain-containing protein</fullName>
    </recommendedName>
</protein>
<dbReference type="CDD" id="cd11650">
    <property type="entry name" value="AT4G37440_like"/>
    <property type="match status" value="1"/>
</dbReference>
<dbReference type="InterPro" id="IPR010734">
    <property type="entry name" value="Copine_C"/>
</dbReference>
<evidence type="ECO:0000259" key="2">
    <source>
        <dbReference type="SMART" id="SM00327"/>
    </source>
</evidence>
<sequence length="817" mass="90938">MVVTTVRTSTTGGGSKTACDGLNIKDQRRLRRSKSTDPAWSLRRRGPRRGSIWLGTSTGVTKALRESGLESSNLILGIDFTKSNEWTGKVSFNNRSLHAIGDSPNPYEKAISIIGETLAPFDDDNLIPCFGFGDATTHDQEVFSFHDDGSPCHGFEEVLTCYKKIVTNVQLAGPTSYAPVVNAAIDIVAKSGGQFHILVIIADGQVTRSINTSDGELSLQEQNTINSIVEASLYPLVIILVGVGDGPWDDMRKFDDKIPTRGFDNFQFVNFTGIMSKDLSTSNKEAAFALAALMEIPIQYTAVTDIGLLGQVTRKPKRIVPRPPPGSTARHHGPANSPTPAQDDENKTCPICLTNEKDLAFGCGHMNSEEIEEAPSIEGSEQGSKSALQKFHLLLRWKNATVNRPFAYRRRPNDGGGALNQPHCGDDTASSSSFDNTFSDAGACEYGSDNEVMSDFRGDLFPMRKKRVTSHWRKFVQPIMWRCKWVELQLQKFQSMAIMYDKEIEKHNQTKRLKYKNFELEGGCARSMPFLYDSQRDKHMKRKIRKKHEDMDPELYMSQHNLFSYFATCRSPPHGPTMDDDQTNLGSSSPKNGGNEFRVPDELLSLEFRDDYSLEQILWKIEVSQSQVSEMKTRLDTLMSENSERILSTEDLSLDESNKALTCPVKEPDYPTNMEGPSVVATFASQLIKLNTGDNLVKPEDLVKEENAAFEASHLQDANKPVEEPPVSSRKQSTDGIRMYGRRAKKPQTTPEAVKIHPEENLNTASVSASEDSSQNEQPPPKIRSVSKLSTPMNTKKRAARTRPKSGSSQWTRKTSS</sequence>
<feature type="domain" description="VWFA" evidence="2">
    <location>
        <begin position="71"/>
        <end position="276"/>
    </location>
</feature>
<feature type="region of interest" description="Disordered" evidence="1">
    <location>
        <begin position="712"/>
        <end position="817"/>
    </location>
</feature>
<dbReference type="InterPro" id="IPR052079">
    <property type="entry name" value="E3_ligase/Copine_domain"/>
</dbReference>
<evidence type="ECO:0000256" key="1">
    <source>
        <dbReference type="SAM" id="MobiDB-lite"/>
    </source>
</evidence>
<dbReference type="GO" id="GO:0005634">
    <property type="term" value="C:nucleus"/>
    <property type="evidence" value="ECO:0007669"/>
    <property type="project" value="TreeGrafter"/>
</dbReference>
<gene>
    <name evidence="3" type="ORF">E3N88_19209</name>
</gene>
<dbReference type="SUPFAM" id="SSF53300">
    <property type="entry name" value="vWA-like"/>
    <property type="match status" value="1"/>
</dbReference>
<dbReference type="GO" id="GO:0004842">
    <property type="term" value="F:ubiquitin-protein transferase activity"/>
    <property type="evidence" value="ECO:0007669"/>
    <property type="project" value="TreeGrafter"/>
</dbReference>
<dbReference type="InterPro" id="IPR036465">
    <property type="entry name" value="vWFA_dom_sf"/>
</dbReference>
<organism evidence="3 4">
    <name type="scientific">Mikania micrantha</name>
    <name type="common">bitter vine</name>
    <dbReference type="NCBI Taxonomy" id="192012"/>
    <lineage>
        <taxon>Eukaryota</taxon>
        <taxon>Viridiplantae</taxon>
        <taxon>Streptophyta</taxon>
        <taxon>Embryophyta</taxon>
        <taxon>Tracheophyta</taxon>
        <taxon>Spermatophyta</taxon>
        <taxon>Magnoliopsida</taxon>
        <taxon>eudicotyledons</taxon>
        <taxon>Gunneridae</taxon>
        <taxon>Pentapetalae</taxon>
        <taxon>asterids</taxon>
        <taxon>campanulids</taxon>
        <taxon>Asterales</taxon>
        <taxon>Asteraceae</taxon>
        <taxon>Asteroideae</taxon>
        <taxon>Heliantheae alliance</taxon>
        <taxon>Eupatorieae</taxon>
        <taxon>Mikania</taxon>
    </lineage>
</organism>
<feature type="compositionally biased region" description="Polar residues" evidence="1">
    <location>
        <begin position="761"/>
        <end position="777"/>
    </location>
</feature>
<dbReference type="SMART" id="SM00327">
    <property type="entry name" value="VWA"/>
    <property type="match status" value="1"/>
</dbReference>
<proteinExistence type="predicted"/>
<feature type="compositionally biased region" description="Basic residues" evidence="1">
    <location>
        <begin position="795"/>
        <end position="804"/>
    </location>
</feature>
<feature type="compositionally biased region" description="Polar residues" evidence="1">
    <location>
        <begin position="805"/>
        <end position="817"/>
    </location>
</feature>
<dbReference type="GO" id="GO:0016567">
    <property type="term" value="P:protein ubiquitination"/>
    <property type="evidence" value="ECO:0007669"/>
    <property type="project" value="TreeGrafter"/>
</dbReference>
<feature type="compositionally biased region" description="Polar residues" evidence="1">
    <location>
        <begin position="583"/>
        <end position="592"/>
    </location>
</feature>
<dbReference type="Proteomes" id="UP000326396">
    <property type="component" value="Linkage Group LG18"/>
</dbReference>
<dbReference type="PANTHER" id="PTHR45751:SF16">
    <property type="entry name" value="E3 UBIQUITIN-PROTEIN LIGASE RGLG4"/>
    <property type="match status" value="1"/>
</dbReference>
<dbReference type="OrthoDB" id="21648at2759"/>
<dbReference type="EMBL" id="SZYD01000010">
    <property type="protein sequence ID" value="KAD4982538.1"/>
    <property type="molecule type" value="Genomic_DNA"/>
</dbReference>
<keyword evidence="4" id="KW-1185">Reference proteome</keyword>
<name>A0A5N6NPG5_9ASTR</name>
<accession>A0A5N6NPG5</accession>
<feature type="region of interest" description="Disordered" evidence="1">
    <location>
        <begin position="314"/>
        <end position="347"/>
    </location>
</feature>
<dbReference type="AlphaFoldDB" id="A0A5N6NPG5"/>
<feature type="region of interest" description="Disordered" evidence="1">
    <location>
        <begin position="408"/>
        <end position="431"/>
    </location>
</feature>
<evidence type="ECO:0000313" key="3">
    <source>
        <dbReference type="EMBL" id="KAD4982538.1"/>
    </source>
</evidence>
<feature type="region of interest" description="Disordered" evidence="1">
    <location>
        <begin position="573"/>
        <end position="598"/>
    </location>
</feature>
<reference evidence="3 4" key="1">
    <citation type="submission" date="2019-05" db="EMBL/GenBank/DDBJ databases">
        <title>Mikania micrantha, genome provides insights into the molecular mechanism of rapid growth.</title>
        <authorList>
            <person name="Liu B."/>
        </authorList>
    </citation>
    <scope>NUCLEOTIDE SEQUENCE [LARGE SCALE GENOMIC DNA]</scope>
    <source>
        <strain evidence="3">NLD-2019</strain>
        <tissue evidence="3">Leaf</tissue>
    </source>
</reference>
<comment type="caution">
    <text evidence="3">The sequence shown here is derived from an EMBL/GenBank/DDBJ whole genome shotgun (WGS) entry which is preliminary data.</text>
</comment>
<dbReference type="Pfam" id="PF07002">
    <property type="entry name" value="Copine"/>
    <property type="match status" value="1"/>
</dbReference>
<dbReference type="InterPro" id="IPR002035">
    <property type="entry name" value="VWF_A"/>
</dbReference>
<dbReference type="PANTHER" id="PTHR45751">
    <property type="entry name" value="COPINE FAMILY PROTEIN 1"/>
    <property type="match status" value="1"/>
</dbReference>